<name>A0A834ZKH6_TETSI</name>
<feature type="transmembrane region" description="Helical" evidence="2">
    <location>
        <begin position="128"/>
        <end position="148"/>
    </location>
</feature>
<dbReference type="NCBIfam" id="TIGR00797">
    <property type="entry name" value="matE"/>
    <property type="match status" value="1"/>
</dbReference>
<keyword evidence="2" id="KW-0812">Transmembrane</keyword>
<dbReference type="GO" id="GO:0015297">
    <property type="term" value="F:antiporter activity"/>
    <property type="evidence" value="ECO:0007669"/>
    <property type="project" value="InterPro"/>
</dbReference>
<sequence length="324" mass="35172">MIFLGHLGDIEVAASSLAIALANITSYSVLSGLVLGMESLCAQAFGAQRPKLLSLTLHRSVIFLLCSSILISLLWLNMPKILLHLLQDPKIINLAHTYLLFSLPDLLTNSFIHPIRIYLRAQSITHPLTLASAVGAILHLPINLLLVLHLRLGVVGVAAASTASNFVVLLSLVSNVWGLGEDVQKWMALNRKCLTGWKPLLQLVAPSCISVCLEWWWYEITGFLVNPKSMMASMGVLIQTTALIYVFPSSLGYAVSTRVGNKLGANRPDKAKVSTAVSVFLSALIDPTADIHCIADRRAVRAHKLSTNGGVWNVERECKAEHGG</sequence>
<feature type="transmembrane region" description="Helical" evidence="2">
    <location>
        <begin position="57"/>
        <end position="78"/>
    </location>
</feature>
<feature type="transmembrane region" description="Helical" evidence="2">
    <location>
        <begin position="154"/>
        <end position="179"/>
    </location>
</feature>
<keyword evidence="2" id="KW-1133">Transmembrane helix</keyword>
<feature type="transmembrane region" description="Helical" evidence="2">
    <location>
        <begin position="200"/>
        <end position="218"/>
    </location>
</feature>
<evidence type="ECO:0000256" key="1">
    <source>
        <dbReference type="ARBA" id="ARBA00010199"/>
    </source>
</evidence>
<gene>
    <name evidence="3" type="ORF">HHK36_006235</name>
</gene>
<proteinExistence type="inferred from homology"/>
<dbReference type="OrthoDB" id="2126698at2759"/>
<organism evidence="3 4">
    <name type="scientific">Tetracentron sinense</name>
    <name type="common">Spur-leaf</name>
    <dbReference type="NCBI Taxonomy" id="13715"/>
    <lineage>
        <taxon>Eukaryota</taxon>
        <taxon>Viridiplantae</taxon>
        <taxon>Streptophyta</taxon>
        <taxon>Embryophyta</taxon>
        <taxon>Tracheophyta</taxon>
        <taxon>Spermatophyta</taxon>
        <taxon>Magnoliopsida</taxon>
        <taxon>Trochodendrales</taxon>
        <taxon>Trochodendraceae</taxon>
        <taxon>Tetracentron</taxon>
    </lineage>
</organism>
<dbReference type="Pfam" id="PF01554">
    <property type="entry name" value="MatE"/>
    <property type="match status" value="2"/>
</dbReference>
<dbReference type="Proteomes" id="UP000655225">
    <property type="component" value="Unassembled WGS sequence"/>
</dbReference>
<dbReference type="EMBL" id="JABCRI010000004">
    <property type="protein sequence ID" value="KAF8407110.1"/>
    <property type="molecule type" value="Genomic_DNA"/>
</dbReference>
<protein>
    <submittedName>
        <fullName evidence="3">Uncharacterized protein</fullName>
    </submittedName>
</protein>
<comment type="caution">
    <text evidence="3">The sequence shown here is derived from an EMBL/GenBank/DDBJ whole genome shotgun (WGS) entry which is preliminary data.</text>
</comment>
<feature type="transmembrane region" description="Helical" evidence="2">
    <location>
        <begin position="12"/>
        <end position="36"/>
    </location>
</feature>
<evidence type="ECO:0000313" key="4">
    <source>
        <dbReference type="Proteomes" id="UP000655225"/>
    </source>
</evidence>
<dbReference type="GO" id="GO:0042910">
    <property type="term" value="F:xenobiotic transmembrane transporter activity"/>
    <property type="evidence" value="ECO:0007669"/>
    <property type="project" value="InterPro"/>
</dbReference>
<keyword evidence="2" id="KW-0472">Membrane</keyword>
<evidence type="ECO:0000256" key="2">
    <source>
        <dbReference type="SAM" id="Phobius"/>
    </source>
</evidence>
<accession>A0A834ZKH6</accession>
<evidence type="ECO:0000313" key="3">
    <source>
        <dbReference type="EMBL" id="KAF8407110.1"/>
    </source>
</evidence>
<comment type="similarity">
    <text evidence="1">Belongs to the multi antimicrobial extrusion (MATE) (TC 2.A.66.1) family.</text>
</comment>
<keyword evidence="4" id="KW-1185">Reference proteome</keyword>
<feature type="transmembrane region" description="Helical" evidence="2">
    <location>
        <begin position="230"/>
        <end position="248"/>
    </location>
</feature>
<dbReference type="GO" id="GO:0016020">
    <property type="term" value="C:membrane"/>
    <property type="evidence" value="ECO:0007669"/>
    <property type="project" value="InterPro"/>
</dbReference>
<dbReference type="PANTHER" id="PTHR11206">
    <property type="entry name" value="MULTIDRUG RESISTANCE PROTEIN"/>
    <property type="match status" value="1"/>
</dbReference>
<reference evidence="3 4" key="1">
    <citation type="submission" date="2020-04" db="EMBL/GenBank/DDBJ databases">
        <title>Plant Genome Project.</title>
        <authorList>
            <person name="Zhang R.-G."/>
        </authorList>
    </citation>
    <scope>NUCLEOTIDE SEQUENCE [LARGE SCALE GENOMIC DNA]</scope>
    <source>
        <strain evidence="3">YNK0</strain>
        <tissue evidence="3">Leaf</tissue>
    </source>
</reference>
<feature type="transmembrane region" description="Helical" evidence="2">
    <location>
        <begin position="98"/>
        <end position="119"/>
    </location>
</feature>
<dbReference type="AlphaFoldDB" id="A0A834ZKH6"/>
<dbReference type="InterPro" id="IPR002528">
    <property type="entry name" value="MATE_fam"/>
</dbReference>
<dbReference type="OMA" id="NVERECK"/>